<dbReference type="EMBL" id="CP021069">
    <property type="protein sequence ID" value="AWG32596.1"/>
    <property type="molecule type" value="Genomic_DNA"/>
</dbReference>
<dbReference type="AlphaFoldDB" id="A0AAD0J639"/>
<evidence type="ECO:0000256" key="3">
    <source>
        <dbReference type="ARBA" id="ARBA00023125"/>
    </source>
</evidence>
<dbReference type="Gene3D" id="1.10.150.130">
    <property type="match status" value="1"/>
</dbReference>
<dbReference type="CDD" id="cd00796">
    <property type="entry name" value="INT_Rci_Hp1_C"/>
    <property type="match status" value="1"/>
</dbReference>
<protein>
    <submittedName>
        <fullName evidence="8">Integrase</fullName>
    </submittedName>
</protein>
<sequence>MALGAARGGRQTHSMAYRSTKSGQCLQCGKPSLLLRCRDLRLGSHLESNDILRTGEVQRAERRALFGNPVGKRRSRLRMLLEQVFKGFMHARTPAVQFFLSCEHFQTPQMPRSRRIDYLRIHCNGNGIAWSCPPVVRYQHHELPMNVHLFRVGKVWHYRFQINGTRAQRSTRETVKHRAEAVAERAYRQARLWARGDAPVPTLRELVQEWLAAHESIRSRAYIRNVDTFGRLHLYGLADVMVDELTTPLVETAMLAHRRAHAAASVNHWLNLLKVVCKWAVRRKVMPEIPWSVKSLKVQKKPRATLPVSRVAEWLAAVDDYARDCPGLSIAVRLAFGLGLRESEIITARWDWIDWDRGTYTPGITKGREADPIPMTNWLIDYLRARRQPAGLIVSHRHGHAYRSGFLRPVLRSANAVCQLNGITPHRLRGTFATLLSENGASVSTIQRVMRHKDPMTTLRYLEANLATAAFAQASIARLAGLEFKPEQSGEKVANTTPQTRIGTRIHD</sequence>
<keyword evidence="2" id="KW-0229">DNA integration</keyword>
<accession>A0AAD0J639</accession>
<keyword evidence="3 5" id="KW-0238">DNA-binding</keyword>
<dbReference type="InterPro" id="IPR010998">
    <property type="entry name" value="Integrase_recombinase_N"/>
</dbReference>
<dbReference type="Proteomes" id="UP000244809">
    <property type="component" value="Chromosome 3"/>
</dbReference>
<evidence type="ECO:0000259" key="7">
    <source>
        <dbReference type="PROSITE" id="PS51900"/>
    </source>
</evidence>
<feature type="domain" description="Core-binding (CB)" evidence="7">
    <location>
        <begin position="201"/>
        <end position="281"/>
    </location>
</feature>
<dbReference type="GO" id="GO:0015074">
    <property type="term" value="P:DNA integration"/>
    <property type="evidence" value="ECO:0007669"/>
    <property type="project" value="UniProtKB-KW"/>
</dbReference>
<dbReference type="InterPro" id="IPR011010">
    <property type="entry name" value="DNA_brk_join_enz"/>
</dbReference>
<evidence type="ECO:0000256" key="1">
    <source>
        <dbReference type="ARBA" id="ARBA00008857"/>
    </source>
</evidence>
<evidence type="ECO:0000313" key="9">
    <source>
        <dbReference type="Proteomes" id="UP000244809"/>
    </source>
</evidence>
<dbReference type="InterPro" id="IPR002104">
    <property type="entry name" value="Integrase_catalytic"/>
</dbReference>
<dbReference type="GO" id="GO:0003677">
    <property type="term" value="F:DNA binding"/>
    <property type="evidence" value="ECO:0007669"/>
    <property type="project" value="UniProtKB-UniRule"/>
</dbReference>
<gene>
    <name evidence="8" type="ORF">B9Z07_28260</name>
</gene>
<evidence type="ECO:0000256" key="4">
    <source>
        <dbReference type="ARBA" id="ARBA00023172"/>
    </source>
</evidence>
<name>A0AAD0J639_9BURK</name>
<evidence type="ECO:0000256" key="2">
    <source>
        <dbReference type="ARBA" id="ARBA00022908"/>
    </source>
</evidence>
<organism evidence="8 9">
    <name type="scientific">Burkholderia cenocepacia</name>
    <dbReference type="NCBI Taxonomy" id="95486"/>
    <lineage>
        <taxon>Bacteria</taxon>
        <taxon>Pseudomonadati</taxon>
        <taxon>Pseudomonadota</taxon>
        <taxon>Betaproteobacteria</taxon>
        <taxon>Burkholderiales</taxon>
        <taxon>Burkholderiaceae</taxon>
        <taxon>Burkholderia</taxon>
        <taxon>Burkholderia cepacia complex</taxon>
    </lineage>
</organism>
<proteinExistence type="inferred from homology"/>
<evidence type="ECO:0000259" key="6">
    <source>
        <dbReference type="PROSITE" id="PS51898"/>
    </source>
</evidence>
<dbReference type="PANTHER" id="PTHR30629">
    <property type="entry name" value="PROPHAGE INTEGRASE"/>
    <property type="match status" value="1"/>
</dbReference>
<dbReference type="Gene3D" id="1.10.443.10">
    <property type="entry name" value="Intergrase catalytic core"/>
    <property type="match status" value="1"/>
</dbReference>
<dbReference type="PROSITE" id="PS51900">
    <property type="entry name" value="CB"/>
    <property type="match status" value="1"/>
</dbReference>
<feature type="domain" description="Tyr recombinase" evidence="6">
    <location>
        <begin position="301"/>
        <end position="476"/>
    </location>
</feature>
<dbReference type="PROSITE" id="PS51898">
    <property type="entry name" value="TYR_RECOMBINASE"/>
    <property type="match status" value="1"/>
</dbReference>
<dbReference type="Pfam" id="PF00589">
    <property type="entry name" value="Phage_integrase"/>
    <property type="match status" value="1"/>
</dbReference>
<dbReference type="GO" id="GO:0006310">
    <property type="term" value="P:DNA recombination"/>
    <property type="evidence" value="ECO:0007669"/>
    <property type="project" value="UniProtKB-KW"/>
</dbReference>
<keyword evidence="4" id="KW-0233">DNA recombination</keyword>
<evidence type="ECO:0000313" key="8">
    <source>
        <dbReference type="EMBL" id="AWG32596.1"/>
    </source>
</evidence>
<dbReference type="PANTHER" id="PTHR30629:SF2">
    <property type="entry name" value="PROPHAGE INTEGRASE INTS-RELATED"/>
    <property type="match status" value="1"/>
</dbReference>
<reference evidence="8 9" key="1">
    <citation type="submission" date="2017-04" db="EMBL/GenBank/DDBJ databases">
        <title>Complete genome sequence of Burkholderia cenocepacia PC184 Midwest clone.</title>
        <authorList>
            <person name="Mulks M.H."/>
            <person name="Cooper V.S."/>
        </authorList>
    </citation>
    <scope>NUCLEOTIDE SEQUENCE [LARGE SCALE GENOMIC DNA]</scope>
    <source>
        <strain evidence="8 9">PC184 Mulks</strain>
    </source>
</reference>
<dbReference type="InterPro" id="IPR050808">
    <property type="entry name" value="Phage_Integrase"/>
</dbReference>
<evidence type="ECO:0000256" key="5">
    <source>
        <dbReference type="PROSITE-ProRule" id="PRU01248"/>
    </source>
</evidence>
<dbReference type="SUPFAM" id="SSF56349">
    <property type="entry name" value="DNA breaking-rejoining enzymes"/>
    <property type="match status" value="1"/>
</dbReference>
<comment type="similarity">
    <text evidence="1">Belongs to the 'phage' integrase family.</text>
</comment>
<dbReference type="InterPro" id="IPR044068">
    <property type="entry name" value="CB"/>
</dbReference>
<dbReference type="InterPro" id="IPR013762">
    <property type="entry name" value="Integrase-like_cat_sf"/>
</dbReference>